<dbReference type="PATRIC" id="fig|1096930.3.peg.1445"/>
<proteinExistence type="predicted"/>
<dbReference type="OrthoDB" id="7596012at2"/>
<sequence>MNLASVLLYPFALLLPAVGLGHGGAQGGRGKQEDRREPAAAPISVPGISATQGYAWPDYSALPSSGGWRSAADAFAHVEPESSWQVRIEQRMTIRVSPRAQMPTRPDMLMGMPGRGDERPRYLERKIGKCLPMSGIAGVQPDGQSRLLLFMRDRRIVGAELERGCRAGAFYSGFLLSRTADGQLCIDRDELLSRSGTSCKLAKIRQLVAAGR</sequence>
<dbReference type="RefSeq" id="WP_021233378.1">
    <property type="nucleotide sequence ID" value="NZ_ATHL01000054.1"/>
</dbReference>
<dbReference type="EMBL" id="ATHL01000054">
    <property type="protein sequence ID" value="EQB17643.1"/>
    <property type="molecule type" value="Genomic_DNA"/>
</dbReference>
<dbReference type="AlphaFoldDB" id="T0I013"/>
<gene>
    <name evidence="1" type="ORF">L284_07340</name>
</gene>
<name>T0I013_9SPHN</name>
<dbReference type="Proteomes" id="UP000015527">
    <property type="component" value="Unassembled WGS sequence"/>
</dbReference>
<comment type="caution">
    <text evidence="1">The sequence shown here is derived from an EMBL/GenBank/DDBJ whole genome shotgun (WGS) entry which is preliminary data.</text>
</comment>
<reference evidence="1 2" key="1">
    <citation type="journal article" date="2013" name="Genome Announc.">
        <title>Genome Sequence of Novosphingobium lindaniclasticum LE124T, Isolated from a Hexachlorocyclohexane Dumpsite.</title>
        <authorList>
            <person name="Saxena A."/>
            <person name="Nayyar N."/>
            <person name="Sangwan N."/>
            <person name="Kumari R."/>
            <person name="Khurana J.P."/>
            <person name="Lal R."/>
        </authorList>
    </citation>
    <scope>NUCLEOTIDE SEQUENCE [LARGE SCALE GENOMIC DNA]</scope>
    <source>
        <strain evidence="1 2">LE124</strain>
    </source>
</reference>
<evidence type="ECO:0000313" key="1">
    <source>
        <dbReference type="EMBL" id="EQB17643.1"/>
    </source>
</evidence>
<organism evidence="1 2">
    <name type="scientific">Novosphingobium lindaniclasticum LE124</name>
    <dbReference type="NCBI Taxonomy" id="1096930"/>
    <lineage>
        <taxon>Bacteria</taxon>
        <taxon>Pseudomonadati</taxon>
        <taxon>Pseudomonadota</taxon>
        <taxon>Alphaproteobacteria</taxon>
        <taxon>Sphingomonadales</taxon>
        <taxon>Sphingomonadaceae</taxon>
        <taxon>Novosphingobium</taxon>
    </lineage>
</organism>
<protein>
    <submittedName>
        <fullName evidence="1">Uncharacterized protein</fullName>
    </submittedName>
</protein>
<dbReference type="eggNOG" id="ENOG5031C39">
    <property type="taxonomic scope" value="Bacteria"/>
</dbReference>
<evidence type="ECO:0000313" key="2">
    <source>
        <dbReference type="Proteomes" id="UP000015527"/>
    </source>
</evidence>
<keyword evidence="2" id="KW-1185">Reference proteome</keyword>
<accession>T0I013</accession>